<reference evidence="8 9" key="1">
    <citation type="submission" date="2014-11" db="EMBL/GenBank/DDBJ databases">
        <authorList>
            <person name="Zhu J."/>
            <person name="Qi W."/>
            <person name="Song R."/>
        </authorList>
    </citation>
    <scope>NUCLEOTIDE SEQUENCE [LARGE SCALE GENOMIC DNA]</scope>
</reference>
<gene>
    <name evidence="8" type="ORF">Vbra_18072</name>
</gene>
<dbReference type="PhylomeDB" id="A0A0G4GK93"/>
<keyword evidence="9" id="KW-1185">Reference proteome</keyword>
<feature type="transmembrane region" description="Helical" evidence="7">
    <location>
        <begin position="463"/>
        <end position="481"/>
    </location>
</feature>
<evidence type="ECO:0000256" key="4">
    <source>
        <dbReference type="ARBA" id="ARBA00022989"/>
    </source>
</evidence>
<evidence type="ECO:0000256" key="6">
    <source>
        <dbReference type="ARBA" id="ARBA00023315"/>
    </source>
</evidence>
<evidence type="ECO:0000256" key="7">
    <source>
        <dbReference type="SAM" id="Phobius"/>
    </source>
</evidence>
<evidence type="ECO:0000256" key="2">
    <source>
        <dbReference type="ARBA" id="ARBA00022679"/>
    </source>
</evidence>
<dbReference type="Proteomes" id="UP000041254">
    <property type="component" value="Unassembled WGS sequence"/>
</dbReference>
<keyword evidence="4 7" id="KW-1133">Transmembrane helix</keyword>
<dbReference type="InterPro" id="IPR049941">
    <property type="entry name" value="LPLAT_7/PORCN-like"/>
</dbReference>
<dbReference type="InterPro" id="IPR004299">
    <property type="entry name" value="MBOAT_fam"/>
</dbReference>
<feature type="transmembrane region" description="Helical" evidence="7">
    <location>
        <begin position="259"/>
        <end position="277"/>
    </location>
</feature>
<keyword evidence="2" id="KW-0808">Transferase</keyword>
<dbReference type="GO" id="GO:0016020">
    <property type="term" value="C:membrane"/>
    <property type="evidence" value="ECO:0007669"/>
    <property type="project" value="UniProtKB-SubCell"/>
</dbReference>
<dbReference type="Pfam" id="PF03062">
    <property type="entry name" value="MBOAT"/>
    <property type="match status" value="1"/>
</dbReference>
<evidence type="ECO:0000313" key="8">
    <source>
        <dbReference type="EMBL" id="CEM30317.1"/>
    </source>
</evidence>
<evidence type="ECO:0000313" key="9">
    <source>
        <dbReference type="Proteomes" id="UP000041254"/>
    </source>
</evidence>
<dbReference type="GO" id="GO:0030258">
    <property type="term" value="P:lipid modification"/>
    <property type="evidence" value="ECO:0007669"/>
    <property type="project" value="TreeGrafter"/>
</dbReference>
<keyword evidence="3 7" id="KW-0812">Transmembrane</keyword>
<feature type="transmembrane region" description="Helical" evidence="7">
    <location>
        <begin position="26"/>
        <end position="45"/>
    </location>
</feature>
<keyword evidence="5 7" id="KW-0472">Membrane</keyword>
<dbReference type="STRING" id="1169540.A0A0G4GK93"/>
<dbReference type="AlphaFoldDB" id="A0A0G4GK93"/>
<dbReference type="VEuPathDB" id="CryptoDB:Vbra_18072"/>
<dbReference type="EMBL" id="CDMY01000696">
    <property type="protein sequence ID" value="CEM30317.1"/>
    <property type="molecule type" value="Genomic_DNA"/>
</dbReference>
<feature type="transmembrane region" description="Helical" evidence="7">
    <location>
        <begin position="216"/>
        <end position="239"/>
    </location>
</feature>
<sequence>MVQLVGQSIGAVISFLTSVSEIQDETVLIGSLLLFIPLAALLPHIREPAYRRCYSSAIGAVMVILLFGDELWCFLALVISGYVLTRWLANARCSCTGFAVVGLCFTFANIVRLLAWKGFITLSLRSDVAFYMLTLRLGAFAFLTQDNTVGKQQWTMPSWRDFCDFILFFPCMWSGPSLTYPLIMDTLTQPAPPSPPSLADMATFAVHRAFDSGLHFFGYFVLVPLFPLNGLLSPSFRTAPLWWRLAYVCVPVFGKRCQIVMAWYFAEVACFAAGLGLQKQGNKYAYLHMGLLSAFTSGDALGDDRSPVNVGSRNSSDEKLSERRGDFLAFDWRVEISEDMRLLVRRWNTSVQTWLAYNVYKRLPIRSKLVKRLITLTVGAFWHGISPGFYMSFCLYPFADFCQELAGWHAVWPGESLPALKLLIKLVRVLGTQILLNSLLLPFVLLDFHSSLLAWYHCDLLPFWFMGALLLFGMARSALAGPTYGSHKQKQQADAAAGAATARGLNGREKDIKGS</sequence>
<evidence type="ECO:0000256" key="1">
    <source>
        <dbReference type="ARBA" id="ARBA00004141"/>
    </source>
</evidence>
<dbReference type="GO" id="GO:0016746">
    <property type="term" value="F:acyltransferase activity"/>
    <property type="evidence" value="ECO:0007669"/>
    <property type="project" value="UniProtKB-KW"/>
</dbReference>
<comment type="subcellular location">
    <subcellularLocation>
        <location evidence="1">Membrane</location>
        <topology evidence="1">Multi-pass membrane protein</topology>
    </subcellularLocation>
</comment>
<feature type="transmembrane region" description="Helical" evidence="7">
    <location>
        <begin position="373"/>
        <end position="399"/>
    </location>
</feature>
<dbReference type="OrthoDB" id="421337at2759"/>
<dbReference type="InParanoid" id="A0A0G4GK93"/>
<keyword evidence="6" id="KW-0012">Acyltransferase</keyword>
<feature type="transmembrane region" description="Helical" evidence="7">
    <location>
        <begin position="57"/>
        <end position="84"/>
    </location>
</feature>
<dbReference type="PANTHER" id="PTHR13906">
    <property type="entry name" value="PORCUPINE"/>
    <property type="match status" value="1"/>
</dbReference>
<organism evidence="8 9">
    <name type="scientific">Vitrella brassicaformis (strain CCMP3155)</name>
    <dbReference type="NCBI Taxonomy" id="1169540"/>
    <lineage>
        <taxon>Eukaryota</taxon>
        <taxon>Sar</taxon>
        <taxon>Alveolata</taxon>
        <taxon>Colpodellida</taxon>
        <taxon>Vitrellaceae</taxon>
        <taxon>Vitrella</taxon>
    </lineage>
</organism>
<proteinExistence type="predicted"/>
<accession>A0A0G4GK93</accession>
<protein>
    <submittedName>
        <fullName evidence="8">Uncharacterized protein</fullName>
    </submittedName>
</protein>
<evidence type="ECO:0000256" key="5">
    <source>
        <dbReference type="ARBA" id="ARBA00023136"/>
    </source>
</evidence>
<name>A0A0G4GK93_VITBC</name>
<feature type="transmembrane region" description="Helical" evidence="7">
    <location>
        <begin position="96"/>
        <end position="116"/>
    </location>
</feature>
<dbReference type="PANTHER" id="PTHR13906:SF4">
    <property type="entry name" value="LYSOPHOSPHOLIPID ACYLTRANSFERASE 6"/>
    <property type="match status" value="1"/>
</dbReference>
<evidence type="ECO:0000256" key="3">
    <source>
        <dbReference type="ARBA" id="ARBA00022692"/>
    </source>
</evidence>